<dbReference type="SUPFAM" id="SSF52833">
    <property type="entry name" value="Thioredoxin-like"/>
    <property type="match status" value="1"/>
</dbReference>
<dbReference type="GO" id="GO:0016034">
    <property type="term" value="F:maleylacetoacetate isomerase activity"/>
    <property type="evidence" value="ECO:0007669"/>
    <property type="project" value="TreeGrafter"/>
</dbReference>
<dbReference type="PANTHER" id="PTHR42673">
    <property type="entry name" value="MALEYLACETOACETATE ISOMERASE"/>
    <property type="match status" value="1"/>
</dbReference>
<sequence length="231" mass="26133">MFDLYIANKNYSSWSLRPWVLMKVLSIPFNEHVMPFEGGMGESHATFTRFSPTGLVPCLVDSDAEVAVWDSLAIVEYLADTYPEVWPHEKTARAWARCASAEMHSGFGALRNECSMNCGVRVVLNNRSAGLNNDVARLDTLWQEGLQRFGGSFLAGEQFTAVDAFYAPVAFRIQTFNLQLSEASLAYVQRLLTHPAMEEWYQAALAETWREPMHEHETLKNATLLNDYRAL</sequence>
<organism evidence="2 3">
    <name type="scientific">Halomonas qinghailakensis</name>
    <dbReference type="NCBI Taxonomy" id="2937790"/>
    <lineage>
        <taxon>Bacteria</taxon>
        <taxon>Pseudomonadati</taxon>
        <taxon>Pseudomonadota</taxon>
        <taxon>Gammaproteobacteria</taxon>
        <taxon>Oceanospirillales</taxon>
        <taxon>Halomonadaceae</taxon>
        <taxon>Halomonas</taxon>
    </lineage>
</organism>
<dbReference type="Pfam" id="PF13410">
    <property type="entry name" value="GST_C_2"/>
    <property type="match status" value="1"/>
</dbReference>
<dbReference type="SFLD" id="SFLDS00019">
    <property type="entry name" value="Glutathione_Transferase_(cytos"/>
    <property type="match status" value="1"/>
</dbReference>
<dbReference type="Gene3D" id="3.40.30.10">
    <property type="entry name" value="Glutaredoxin"/>
    <property type="match status" value="1"/>
</dbReference>
<dbReference type="Gene3D" id="1.20.1050.10">
    <property type="match status" value="1"/>
</dbReference>
<dbReference type="GO" id="GO:0004364">
    <property type="term" value="F:glutathione transferase activity"/>
    <property type="evidence" value="ECO:0007669"/>
    <property type="project" value="TreeGrafter"/>
</dbReference>
<protein>
    <submittedName>
        <fullName evidence="2">Glutathione S-transferase family protein</fullName>
    </submittedName>
</protein>
<dbReference type="EMBL" id="CP096973">
    <property type="protein sequence ID" value="UYO75143.1"/>
    <property type="molecule type" value="Genomic_DNA"/>
</dbReference>
<gene>
    <name evidence="2" type="ORF">M0220_03035</name>
</gene>
<dbReference type="InterPro" id="IPR004045">
    <property type="entry name" value="Glutathione_S-Trfase_N"/>
</dbReference>
<keyword evidence="3" id="KW-1185">Reference proteome</keyword>
<dbReference type="PANTHER" id="PTHR42673:SF4">
    <property type="entry name" value="MALEYLACETOACETATE ISOMERASE"/>
    <property type="match status" value="1"/>
</dbReference>
<evidence type="ECO:0000313" key="2">
    <source>
        <dbReference type="EMBL" id="UYO75143.1"/>
    </source>
</evidence>
<reference evidence="2" key="1">
    <citation type="submission" date="2022-05" db="EMBL/GenBank/DDBJ databases">
        <title>Complete sequence of a novel PHA-producing Halomonas strain.</title>
        <authorList>
            <person name="Zheng Z."/>
        </authorList>
    </citation>
    <scope>NUCLEOTIDE SEQUENCE</scope>
    <source>
        <strain evidence="2">ZZQ-149</strain>
    </source>
</reference>
<dbReference type="SUPFAM" id="SSF47616">
    <property type="entry name" value="GST C-terminal domain-like"/>
    <property type="match status" value="1"/>
</dbReference>
<dbReference type="AlphaFoldDB" id="A0AA46YR13"/>
<dbReference type="Pfam" id="PF13409">
    <property type="entry name" value="GST_N_2"/>
    <property type="match status" value="1"/>
</dbReference>
<dbReference type="CDD" id="cd03194">
    <property type="entry name" value="GST_C_3"/>
    <property type="match status" value="1"/>
</dbReference>
<dbReference type="InterPro" id="IPR036282">
    <property type="entry name" value="Glutathione-S-Trfase_C_sf"/>
</dbReference>
<dbReference type="PROSITE" id="PS50404">
    <property type="entry name" value="GST_NTER"/>
    <property type="match status" value="1"/>
</dbReference>
<evidence type="ECO:0000259" key="1">
    <source>
        <dbReference type="PROSITE" id="PS50404"/>
    </source>
</evidence>
<dbReference type="InterPro" id="IPR040079">
    <property type="entry name" value="Glutathione_S-Trfase"/>
</dbReference>
<dbReference type="GO" id="GO:0006559">
    <property type="term" value="P:L-phenylalanine catabolic process"/>
    <property type="evidence" value="ECO:0007669"/>
    <property type="project" value="TreeGrafter"/>
</dbReference>
<dbReference type="KEGG" id="hqn:M0220_03035"/>
<dbReference type="RefSeq" id="WP_264018632.1">
    <property type="nucleotide sequence ID" value="NZ_CP096973.1"/>
</dbReference>
<dbReference type="CDD" id="cd03043">
    <property type="entry name" value="GST_N_1"/>
    <property type="match status" value="1"/>
</dbReference>
<dbReference type="Proteomes" id="UP001164935">
    <property type="component" value="Chromosome"/>
</dbReference>
<feature type="domain" description="GST N-terminal" evidence="1">
    <location>
        <begin position="2"/>
        <end position="86"/>
    </location>
</feature>
<name>A0AA46YR13_9GAMM</name>
<evidence type="ECO:0000313" key="3">
    <source>
        <dbReference type="Proteomes" id="UP001164935"/>
    </source>
</evidence>
<proteinExistence type="predicted"/>
<dbReference type="InterPro" id="IPR036249">
    <property type="entry name" value="Thioredoxin-like_sf"/>
</dbReference>
<dbReference type="GO" id="GO:0006749">
    <property type="term" value="P:glutathione metabolic process"/>
    <property type="evidence" value="ECO:0007669"/>
    <property type="project" value="TreeGrafter"/>
</dbReference>
<accession>A0AA46YR13</accession>